<dbReference type="GO" id="GO:0007608">
    <property type="term" value="P:sensory perception of smell"/>
    <property type="evidence" value="ECO:0007669"/>
    <property type="project" value="TreeGrafter"/>
</dbReference>
<comment type="similarity">
    <text evidence="2">Belongs to the PBP/GOBP family.</text>
</comment>
<evidence type="ECO:0000256" key="2">
    <source>
        <dbReference type="ARBA" id="ARBA00008098"/>
    </source>
</evidence>
<dbReference type="InterPro" id="IPR006170">
    <property type="entry name" value="PBP/GOBP"/>
</dbReference>
<protein>
    <recommendedName>
        <fullName evidence="9">Odorant-binding protein</fullName>
    </recommendedName>
</protein>
<dbReference type="GO" id="GO:0005615">
    <property type="term" value="C:extracellular space"/>
    <property type="evidence" value="ECO:0007669"/>
    <property type="project" value="TreeGrafter"/>
</dbReference>
<evidence type="ECO:0000256" key="1">
    <source>
        <dbReference type="ARBA" id="ARBA00004613"/>
    </source>
</evidence>
<dbReference type="SMART" id="SM00708">
    <property type="entry name" value="PhBP"/>
    <property type="match status" value="2"/>
</dbReference>
<dbReference type="AlphaFoldDB" id="A0A182S8N3"/>
<dbReference type="GO" id="GO:0005549">
    <property type="term" value="F:odorant binding"/>
    <property type="evidence" value="ECO:0007669"/>
    <property type="project" value="InterPro"/>
</dbReference>
<dbReference type="PANTHER" id="PTHR11857:SF46">
    <property type="entry name" value="GENERAL ODORANT-BINDING PROTEIN 99A-RELATED"/>
    <property type="match status" value="1"/>
</dbReference>
<dbReference type="EnsemblMetazoa" id="AMAM001887-RA">
    <property type="protein sequence ID" value="AMAM001887-PA"/>
    <property type="gene ID" value="AMAM001887"/>
</dbReference>
<evidence type="ECO:0008006" key="9">
    <source>
        <dbReference type="Google" id="ProtNLM"/>
    </source>
</evidence>
<feature type="chain" id="PRO_5008135492" description="Odorant-binding protein" evidence="6">
    <location>
        <begin position="31"/>
        <end position="333"/>
    </location>
</feature>
<comment type="subcellular location">
    <subcellularLocation>
        <location evidence="1">Secreted</location>
    </subcellularLocation>
</comment>
<dbReference type="PANTHER" id="PTHR11857">
    <property type="entry name" value="ODORANT BINDING PROTEIN-RELATED"/>
    <property type="match status" value="1"/>
</dbReference>
<dbReference type="Gene3D" id="1.10.238.20">
    <property type="entry name" value="Pheromone/general odorant binding protein domain"/>
    <property type="match status" value="2"/>
</dbReference>
<dbReference type="Proteomes" id="UP000075901">
    <property type="component" value="Unassembled WGS sequence"/>
</dbReference>
<dbReference type="SUPFAM" id="SSF47565">
    <property type="entry name" value="Insect pheromone/odorant-binding proteins"/>
    <property type="match status" value="2"/>
</dbReference>
<sequence length="333" mass="37316">MERDRRTNALAAAALLAFLSLASELHVAEANVFSGKIFLKAQQDCVHFLGINPLRLAQYKKHVYPGDRETMCLIRCIGITLDFWDDIQGFNVSLVEEQFSPLVDATFKKQLADNITLKLELLDPLDNCSRAFYAFRTFRALLRQLLNLGTVTPLPDVNFVPLQPVQILNIIVECAREVNLPNAFLTSLSKGIIVDCPEVRCLIRCAAIRCKLYTDQDGALLANLHRQFDPPGEDLASFRLRQNMCLQRNQQPATADNCTRAFKQFFACLRPDFEQYFIRNKDNVLQHPIFKSEQLTGCQSPLSAPSALPSPANNGLDAFGGMGENMGLLLSSY</sequence>
<dbReference type="VEuPathDB" id="VectorBase:AMAM001887"/>
<dbReference type="CDD" id="cd23992">
    <property type="entry name" value="PBP_GOBP"/>
    <property type="match status" value="2"/>
</dbReference>
<accession>A0A182S8N3</accession>
<evidence type="ECO:0000256" key="5">
    <source>
        <dbReference type="ARBA" id="ARBA00023157"/>
    </source>
</evidence>
<keyword evidence="8" id="KW-1185">Reference proteome</keyword>
<keyword evidence="3" id="KW-0964">Secreted</keyword>
<evidence type="ECO:0000313" key="8">
    <source>
        <dbReference type="Proteomes" id="UP000075901"/>
    </source>
</evidence>
<reference evidence="7" key="2">
    <citation type="submission" date="2020-05" db="UniProtKB">
        <authorList>
            <consortium name="EnsemblMetazoa"/>
        </authorList>
    </citation>
    <scope>IDENTIFICATION</scope>
    <source>
        <strain evidence="7">maculatus3</strain>
    </source>
</reference>
<proteinExistence type="inferred from homology"/>
<dbReference type="Pfam" id="PF01395">
    <property type="entry name" value="PBP_GOBP"/>
    <property type="match status" value="2"/>
</dbReference>
<organism evidence="7 8">
    <name type="scientific">Anopheles maculatus</name>
    <dbReference type="NCBI Taxonomy" id="74869"/>
    <lineage>
        <taxon>Eukaryota</taxon>
        <taxon>Metazoa</taxon>
        <taxon>Ecdysozoa</taxon>
        <taxon>Arthropoda</taxon>
        <taxon>Hexapoda</taxon>
        <taxon>Insecta</taxon>
        <taxon>Pterygota</taxon>
        <taxon>Neoptera</taxon>
        <taxon>Endopterygota</taxon>
        <taxon>Diptera</taxon>
        <taxon>Nematocera</taxon>
        <taxon>Culicoidea</taxon>
        <taxon>Culicidae</taxon>
        <taxon>Anophelinae</taxon>
        <taxon>Anopheles</taxon>
        <taxon>Anopheles maculatus group</taxon>
    </lineage>
</organism>
<keyword evidence="5" id="KW-1015">Disulfide bond</keyword>
<evidence type="ECO:0000256" key="6">
    <source>
        <dbReference type="SAM" id="SignalP"/>
    </source>
</evidence>
<evidence type="ECO:0000256" key="4">
    <source>
        <dbReference type="ARBA" id="ARBA00022729"/>
    </source>
</evidence>
<keyword evidence="4 6" id="KW-0732">Signal</keyword>
<evidence type="ECO:0000313" key="7">
    <source>
        <dbReference type="EnsemblMetazoa" id="AMAM001887-PA"/>
    </source>
</evidence>
<evidence type="ECO:0000256" key="3">
    <source>
        <dbReference type="ARBA" id="ARBA00022525"/>
    </source>
</evidence>
<feature type="signal peptide" evidence="6">
    <location>
        <begin position="1"/>
        <end position="30"/>
    </location>
</feature>
<dbReference type="FunFam" id="1.10.238.20:FF:000003">
    <property type="entry name" value="AGAP010409-PA"/>
    <property type="match status" value="1"/>
</dbReference>
<name>A0A182S8N3_9DIPT</name>
<dbReference type="InterPro" id="IPR036728">
    <property type="entry name" value="PBP_GOBP_sf"/>
</dbReference>
<reference evidence="8" key="1">
    <citation type="submission" date="2013-09" db="EMBL/GenBank/DDBJ databases">
        <title>The Genome Sequence of Anopheles maculatus species B.</title>
        <authorList>
            <consortium name="The Broad Institute Genomics Platform"/>
            <person name="Neafsey D.E."/>
            <person name="Besansky N."/>
            <person name="Howell P."/>
            <person name="Walton C."/>
            <person name="Young S.K."/>
            <person name="Zeng Q."/>
            <person name="Gargeya S."/>
            <person name="Fitzgerald M."/>
            <person name="Haas B."/>
            <person name="Abouelleil A."/>
            <person name="Allen A.W."/>
            <person name="Alvarado L."/>
            <person name="Arachchi H.M."/>
            <person name="Berlin A.M."/>
            <person name="Chapman S.B."/>
            <person name="Gainer-Dewar J."/>
            <person name="Goldberg J."/>
            <person name="Griggs A."/>
            <person name="Gujja S."/>
            <person name="Hansen M."/>
            <person name="Howarth C."/>
            <person name="Imamovic A."/>
            <person name="Ireland A."/>
            <person name="Larimer J."/>
            <person name="McCowan C."/>
            <person name="Murphy C."/>
            <person name="Pearson M."/>
            <person name="Poon T.W."/>
            <person name="Priest M."/>
            <person name="Roberts A."/>
            <person name="Saif S."/>
            <person name="Shea T."/>
            <person name="Sisk P."/>
            <person name="Sykes S."/>
            <person name="Wortman J."/>
            <person name="Nusbaum C."/>
            <person name="Birren B."/>
        </authorList>
    </citation>
    <scope>NUCLEOTIDE SEQUENCE [LARGE SCALE GENOMIC DNA]</scope>
    <source>
        <strain evidence="8">maculatus3</strain>
    </source>
</reference>